<dbReference type="Gene3D" id="3.90.930.1">
    <property type="match status" value="1"/>
</dbReference>
<protein>
    <recommendedName>
        <fullName evidence="3">Membrane-binding protein</fullName>
    </recommendedName>
</protein>
<dbReference type="OrthoDB" id="7342920at2"/>
<sequence length="131" mass="15377">MKVFIKLLSILFFFFTITISAQKITWLDSDLKETNKTNSSFYKVVSTDENDVKYYYKSGNIFRKIGYSKGKYDGVFSEFYESGELRTSGSYENGLQEGVWKTYYRNGKNKEKGKYVKGEKVGVWKTFYKNI</sequence>
<keyword evidence="2" id="KW-1185">Reference proteome</keyword>
<organism evidence="1 2">
    <name type="scientific">Polaribacter atrinae</name>
    <dbReference type="NCBI Taxonomy" id="1333662"/>
    <lineage>
        <taxon>Bacteria</taxon>
        <taxon>Pseudomonadati</taxon>
        <taxon>Bacteroidota</taxon>
        <taxon>Flavobacteriia</taxon>
        <taxon>Flavobacteriales</taxon>
        <taxon>Flavobacteriaceae</taxon>
    </lineage>
</organism>
<evidence type="ECO:0000313" key="2">
    <source>
        <dbReference type="Proteomes" id="UP000076923"/>
    </source>
</evidence>
<dbReference type="RefSeq" id="WP_068449482.1">
    <property type="nucleotide sequence ID" value="NZ_CANKUV010000005.1"/>
</dbReference>
<dbReference type="EMBL" id="LVWE01000029">
    <property type="protein sequence ID" value="OAD45303.1"/>
    <property type="molecule type" value="Genomic_DNA"/>
</dbReference>
<dbReference type="Pfam" id="PF07661">
    <property type="entry name" value="MORN_2"/>
    <property type="match status" value="2"/>
</dbReference>
<dbReference type="AlphaFoldDB" id="A0A176TCN2"/>
<name>A0A176TCN2_9FLAO</name>
<proteinExistence type="predicted"/>
<dbReference type="SUPFAM" id="SSF82185">
    <property type="entry name" value="Histone H3 K4-specific methyltransferase SET7/9 N-terminal domain"/>
    <property type="match status" value="1"/>
</dbReference>
<reference evidence="1 2" key="1">
    <citation type="submission" date="2016-02" db="EMBL/GenBank/DDBJ databases">
        <title>Draft genome sequence of Polaribacter atrinae KACC17473.</title>
        <authorList>
            <person name="Shin S.-K."/>
            <person name="Yi H."/>
        </authorList>
    </citation>
    <scope>NUCLEOTIDE SEQUENCE [LARGE SCALE GENOMIC DNA]</scope>
    <source>
        <strain evidence="1 2">KACC 17473</strain>
    </source>
</reference>
<evidence type="ECO:0000313" key="1">
    <source>
        <dbReference type="EMBL" id="OAD45303.1"/>
    </source>
</evidence>
<gene>
    <name evidence="1" type="ORF">LPB303_07865</name>
</gene>
<dbReference type="Proteomes" id="UP000076923">
    <property type="component" value="Unassembled WGS sequence"/>
</dbReference>
<evidence type="ECO:0008006" key="3">
    <source>
        <dbReference type="Google" id="ProtNLM"/>
    </source>
</evidence>
<dbReference type="STRING" id="1333662.LPB303_07865"/>
<dbReference type="InterPro" id="IPR011652">
    <property type="entry name" value="MORN_2"/>
</dbReference>
<comment type="caution">
    <text evidence="1">The sequence shown here is derived from an EMBL/GenBank/DDBJ whole genome shotgun (WGS) entry which is preliminary data.</text>
</comment>
<accession>A0A176TCN2</accession>